<reference evidence="17 18" key="1">
    <citation type="journal article" date="2015" name="Fungal Genet. Biol.">
        <title>Evolution of novel wood decay mechanisms in Agaricales revealed by the genome sequences of Fistulina hepatica and Cylindrobasidium torrendii.</title>
        <authorList>
            <person name="Floudas D."/>
            <person name="Held B.W."/>
            <person name="Riley R."/>
            <person name="Nagy L.G."/>
            <person name="Koehler G."/>
            <person name="Ransdell A.S."/>
            <person name="Younus H."/>
            <person name="Chow J."/>
            <person name="Chiniquy J."/>
            <person name="Lipzen A."/>
            <person name="Tritt A."/>
            <person name="Sun H."/>
            <person name="Haridas S."/>
            <person name="LaButti K."/>
            <person name="Ohm R.A."/>
            <person name="Kues U."/>
            <person name="Blanchette R.A."/>
            <person name="Grigoriev I.V."/>
            <person name="Minto R.E."/>
            <person name="Hibbett D.S."/>
        </authorList>
    </citation>
    <scope>NUCLEOTIDE SEQUENCE [LARGE SCALE GENOMIC DNA]</scope>
    <source>
        <strain evidence="17 18">FP15055 ss-10</strain>
    </source>
</reference>
<evidence type="ECO:0000256" key="10">
    <source>
        <dbReference type="ARBA" id="ARBA00038429"/>
    </source>
</evidence>
<dbReference type="Pfam" id="PF17753">
    <property type="entry name" value="Ig_mannosidase"/>
    <property type="match status" value="1"/>
</dbReference>
<organism evidence="17 18">
    <name type="scientific">Cylindrobasidium torrendii FP15055 ss-10</name>
    <dbReference type="NCBI Taxonomy" id="1314674"/>
    <lineage>
        <taxon>Eukaryota</taxon>
        <taxon>Fungi</taxon>
        <taxon>Dikarya</taxon>
        <taxon>Basidiomycota</taxon>
        <taxon>Agaricomycotina</taxon>
        <taxon>Agaricomycetes</taxon>
        <taxon>Agaricomycetidae</taxon>
        <taxon>Agaricales</taxon>
        <taxon>Marasmiineae</taxon>
        <taxon>Physalacriaceae</taxon>
        <taxon>Cylindrobasidium</taxon>
    </lineage>
</organism>
<comment type="subunit">
    <text evidence="4">Homodimer.</text>
</comment>
<dbReference type="GO" id="GO:0005576">
    <property type="term" value="C:extracellular region"/>
    <property type="evidence" value="ECO:0007669"/>
    <property type="project" value="UniProtKB-SubCell"/>
</dbReference>
<evidence type="ECO:0000256" key="6">
    <source>
        <dbReference type="ARBA" id="ARBA00022525"/>
    </source>
</evidence>
<sequence length="872" mass="98694">MVAAARSLELKSNWVWKECKDGNLRRALYDAGWRTAQAYPSEIHVELLKAKMIPDPYIGFNEHLVQWIGETEWIYRTTFSFDANAPGSEHSQLEFLGLDTVCDVYLNSEKTLSSDNMFQTHVVSVTLKPTNTLILHFHSAAKLARKLEEKYGRVRAGSTNLGDPSRVYVRKAQYGWRWDWGPELMTCGPYRPITLKTYTAKFGDVLAGADANLEDEGGSLNIVAVVDGITSGLMVRATIARPGGQVLREEVVSPDTEINWKFSKYTIKWWWPVGYGEQVLYNVKLELLGPDGCVVDSATKRVGFRHVELVQEEIVESDQYGTGTTFLFEINGVRMFMGGSNWIPADNFLTNLTEERYRAWLLLLRDGNQNMVRVWGGGIYEPDCFYDICDELGILVWQDFQFACGVYPAHDEFCASVEKEAEDNVKRLRHHPSIIIWCGNNEDYQMVLQWGDVESLPAVKLYEEILPSVVKDLYDNLIPYHRGSPYGGKGWDTADPTVGDVHQWNVWGGKELPYQEYDRNGGRFVSEFGLPSMPVMKTIEGWMGDIPIEDVHLQDAIIAQHTRAGSYERRFAIVVNENFRVKEDLEAAAFITQVMQSEGVGYAYSSWKRQWKGPGKQYTAGVIVWQLNDCWPVASWAIADYYLRAKPVYYSIKRHLAPLALGVFRNVEKNRPTDRPRQYYEYGAIQSVGATVNVWGTNSSLTLCIATLRLDYYDLKSDWTKSESFSVKLLPNQSTELVSVVVPGPPPDVSPSPDGNPAFTNTSSVIVAVRLINPRNEEVLARFTDWPQPYKLLRFPDPELKVTVDREEGTIEVAALKPAKCVFFTTDGEIDPKWSDNALDLMPGDPQLLYVEGLGDQEISVAWLGREKAELV</sequence>
<evidence type="ECO:0000259" key="14">
    <source>
        <dbReference type="Pfam" id="PF17753"/>
    </source>
</evidence>
<evidence type="ECO:0000259" key="15">
    <source>
        <dbReference type="Pfam" id="PF17786"/>
    </source>
</evidence>
<dbReference type="Gene3D" id="2.60.120.260">
    <property type="entry name" value="Galactose-binding domain-like"/>
    <property type="match status" value="1"/>
</dbReference>
<keyword evidence="8" id="KW-0325">Glycoprotein</keyword>
<dbReference type="InterPro" id="IPR017853">
    <property type="entry name" value="GH"/>
</dbReference>
<evidence type="ECO:0000259" key="16">
    <source>
        <dbReference type="Pfam" id="PF22666"/>
    </source>
</evidence>
<comment type="similarity">
    <text evidence="10">Belongs to the glycosyl hydrolase 2 family. Beta-mannosidase B subfamily.</text>
</comment>
<dbReference type="SUPFAM" id="SSF51445">
    <property type="entry name" value="(Trans)glycosidases"/>
    <property type="match status" value="1"/>
</dbReference>
<dbReference type="EC" id="3.2.1.25" evidence="5"/>
<dbReference type="InterPro" id="IPR050887">
    <property type="entry name" value="Beta-mannosidase_GH2"/>
</dbReference>
<dbReference type="FunFam" id="3.20.20.80:FF:000050">
    <property type="entry name" value="Beta-mannosidase B"/>
    <property type="match status" value="1"/>
</dbReference>
<dbReference type="AlphaFoldDB" id="A0A0D7AZG4"/>
<feature type="domain" description="Glycoside hydrolase family 2 immunoglobulin-like beta-sandwich" evidence="13">
    <location>
        <begin position="237"/>
        <end position="305"/>
    </location>
</feature>
<dbReference type="UniPathway" id="UPA00280"/>
<dbReference type="STRING" id="1314674.A0A0D7AZG4"/>
<feature type="domain" description="Beta-mannosidase-like galactose-binding" evidence="16">
    <location>
        <begin position="33"/>
        <end position="191"/>
    </location>
</feature>
<dbReference type="Pfam" id="PF17786">
    <property type="entry name" value="Mannosidase_ig"/>
    <property type="match status" value="1"/>
</dbReference>
<name>A0A0D7AZG4_9AGAR</name>
<dbReference type="EMBL" id="KN880701">
    <property type="protein sequence ID" value="KIY63360.1"/>
    <property type="molecule type" value="Genomic_DNA"/>
</dbReference>
<gene>
    <name evidence="17" type="ORF">CYLTODRAFT_493956</name>
</gene>
<accession>A0A0D7AZG4</accession>
<evidence type="ECO:0000256" key="8">
    <source>
        <dbReference type="ARBA" id="ARBA00023180"/>
    </source>
</evidence>
<evidence type="ECO:0000256" key="1">
    <source>
        <dbReference type="ARBA" id="ARBA00000829"/>
    </source>
</evidence>
<keyword evidence="18" id="KW-1185">Reference proteome</keyword>
<comment type="subcellular location">
    <subcellularLocation>
        <location evidence="2">Secreted</location>
    </subcellularLocation>
</comment>
<evidence type="ECO:0000256" key="4">
    <source>
        <dbReference type="ARBA" id="ARBA00011738"/>
    </source>
</evidence>
<evidence type="ECO:0000256" key="5">
    <source>
        <dbReference type="ARBA" id="ARBA00012754"/>
    </source>
</evidence>
<dbReference type="PANTHER" id="PTHR43730">
    <property type="entry name" value="BETA-MANNOSIDASE"/>
    <property type="match status" value="1"/>
</dbReference>
<evidence type="ECO:0000259" key="13">
    <source>
        <dbReference type="Pfam" id="PF00703"/>
    </source>
</evidence>
<dbReference type="Pfam" id="PF00703">
    <property type="entry name" value="Glyco_hydro_2"/>
    <property type="match status" value="1"/>
</dbReference>
<keyword evidence="6" id="KW-0964">Secreted</keyword>
<dbReference type="GO" id="GO:0005975">
    <property type="term" value="P:carbohydrate metabolic process"/>
    <property type="evidence" value="ECO:0007669"/>
    <property type="project" value="InterPro"/>
</dbReference>
<evidence type="ECO:0000256" key="2">
    <source>
        <dbReference type="ARBA" id="ARBA00004613"/>
    </source>
</evidence>
<dbReference type="InterPro" id="IPR013783">
    <property type="entry name" value="Ig-like_fold"/>
</dbReference>
<feature type="domain" description="Mannosidase Ig/CBM-like" evidence="15">
    <location>
        <begin position="691"/>
        <end position="791"/>
    </location>
</feature>
<dbReference type="Gene3D" id="3.20.20.80">
    <property type="entry name" value="Glycosidases"/>
    <property type="match status" value="1"/>
</dbReference>
<proteinExistence type="inferred from homology"/>
<dbReference type="InterPro" id="IPR008979">
    <property type="entry name" value="Galactose-bd-like_sf"/>
</dbReference>
<evidence type="ECO:0000256" key="11">
    <source>
        <dbReference type="ARBA" id="ARBA00041069"/>
    </source>
</evidence>
<dbReference type="SUPFAM" id="SSF49303">
    <property type="entry name" value="beta-Galactosidase/glucuronidase domain"/>
    <property type="match status" value="2"/>
</dbReference>
<dbReference type="GO" id="GO:0006516">
    <property type="term" value="P:glycoprotein catabolic process"/>
    <property type="evidence" value="ECO:0007669"/>
    <property type="project" value="TreeGrafter"/>
</dbReference>
<dbReference type="Pfam" id="PF22666">
    <property type="entry name" value="Glyco_hydro_2_N2"/>
    <property type="match status" value="1"/>
</dbReference>
<evidence type="ECO:0000256" key="9">
    <source>
        <dbReference type="ARBA" id="ARBA00023295"/>
    </source>
</evidence>
<dbReference type="InterPro" id="IPR006102">
    <property type="entry name" value="Ig-like_GH2"/>
</dbReference>
<evidence type="ECO:0000256" key="7">
    <source>
        <dbReference type="ARBA" id="ARBA00022801"/>
    </source>
</evidence>
<dbReference type="GO" id="GO:0004567">
    <property type="term" value="F:beta-mannosidase activity"/>
    <property type="evidence" value="ECO:0007669"/>
    <property type="project" value="UniProtKB-EC"/>
</dbReference>
<dbReference type="OrthoDB" id="2866996at2759"/>
<dbReference type="InterPro" id="IPR041447">
    <property type="entry name" value="Mannosidase_ig"/>
</dbReference>
<feature type="domain" description="Beta-mannosidase Ig-fold" evidence="14">
    <location>
        <begin position="795"/>
        <end position="852"/>
    </location>
</feature>
<protein>
    <recommendedName>
        <fullName evidence="11">Beta-mannosidase B</fullName>
        <ecNumber evidence="5">3.2.1.25</ecNumber>
    </recommendedName>
    <alternativeName>
        <fullName evidence="12">Mannanase B</fullName>
    </alternativeName>
</protein>
<evidence type="ECO:0000313" key="17">
    <source>
        <dbReference type="EMBL" id="KIY63360.1"/>
    </source>
</evidence>
<evidence type="ECO:0000313" key="18">
    <source>
        <dbReference type="Proteomes" id="UP000054007"/>
    </source>
</evidence>
<dbReference type="PANTHER" id="PTHR43730:SF1">
    <property type="entry name" value="BETA-MANNOSIDASE"/>
    <property type="match status" value="1"/>
</dbReference>
<keyword evidence="7 17" id="KW-0378">Hydrolase</keyword>
<dbReference type="InterPro" id="IPR054593">
    <property type="entry name" value="Beta-mannosidase-like_N2"/>
</dbReference>
<evidence type="ECO:0000256" key="3">
    <source>
        <dbReference type="ARBA" id="ARBA00004740"/>
    </source>
</evidence>
<keyword evidence="9" id="KW-0326">Glycosidase</keyword>
<dbReference type="Gene3D" id="2.60.40.10">
    <property type="entry name" value="Immunoglobulins"/>
    <property type="match status" value="2"/>
</dbReference>
<comment type="pathway">
    <text evidence="3">Glycan metabolism; N-glycan degradation.</text>
</comment>
<dbReference type="Proteomes" id="UP000054007">
    <property type="component" value="Unassembled WGS sequence"/>
</dbReference>
<dbReference type="InterPro" id="IPR036156">
    <property type="entry name" value="Beta-gal/glucu_dom_sf"/>
</dbReference>
<dbReference type="SUPFAM" id="SSF49785">
    <property type="entry name" value="Galactose-binding domain-like"/>
    <property type="match status" value="1"/>
</dbReference>
<comment type="catalytic activity">
    <reaction evidence="1">
        <text>Hydrolysis of terminal, non-reducing beta-D-mannose residues in beta-D-mannosides.</text>
        <dbReference type="EC" id="3.2.1.25"/>
    </reaction>
</comment>
<dbReference type="InterPro" id="IPR041625">
    <property type="entry name" value="Beta-mannosidase_Ig"/>
</dbReference>
<evidence type="ECO:0000256" key="12">
    <source>
        <dbReference type="ARBA" id="ARBA00041614"/>
    </source>
</evidence>